<keyword evidence="6 10" id="KW-0694">RNA-binding</keyword>
<keyword evidence="8" id="KW-0508">mRNA splicing</keyword>
<proteinExistence type="predicted"/>
<evidence type="ECO:0000259" key="11">
    <source>
        <dbReference type="PROSITE" id="PS51295"/>
    </source>
</evidence>
<dbReference type="PROSITE" id="PS51295">
    <property type="entry name" value="CRM"/>
    <property type="match status" value="1"/>
</dbReference>
<evidence type="ECO:0000313" key="14">
    <source>
        <dbReference type="Proteomes" id="UP000236291"/>
    </source>
</evidence>
<keyword evidence="5" id="KW-0677">Repeat</keyword>
<reference evidence="13 14" key="1">
    <citation type="journal article" date="2014" name="Am. J. Bot.">
        <title>Genome assembly and annotation for red clover (Trifolium pratense; Fabaceae).</title>
        <authorList>
            <person name="Istvanek J."/>
            <person name="Jaros M."/>
            <person name="Krenek A."/>
            <person name="Repkova J."/>
        </authorList>
    </citation>
    <scope>NUCLEOTIDE SEQUENCE [LARGE SCALE GENOMIC DNA]</scope>
    <source>
        <strain evidence="14">cv. Tatra</strain>
        <tissue evidence="13">Young leaves</tissue>
    </source>
</reference>
<reference evidence="13 14" key="2">
    <citation type="journal article" date="2017" name="Front. Plant Sci.">
        <title>Gene Classification and Mining of Molecular Markers Useful in Red Clover (Trifolium pratense) Breeding.</title>
        <authorList>
            <person name="Istvanek J."/>
            <person name="Dluhosova J."/>
            <person name="Dluhos P."/>
            <person name="Patkova L."/>
            <person name="Nedelnik J."/>
            <person name="Repkova J."/>
        </authorList>
    </citation>
    <scope>NUCLEOTIDE SEQUENCE [LARGE SCALE GENOMIC DNA]</scope>
    <source>
        <strain evidence="14">cv. Tatra</strain>
        <tissue evidence="13">Young leaves</tissue>
    </source>
</reference>
<keyword evidence="7" id="KW-0809">Transit peptide</keyword>
<name>A0A2K3NCM2_TRIPR</name>
<comment type="caution">
    <text evidence="13">The sequence shown here is derived from an EMBL/GenBank/DDBJ whole genome shotgun (WGS) entry which is preliminary data.</text>
</comment>
<evidence type="ECO:0000313" key="13">
    <source>
        <dbReference type="EMBL" id="PNY00769.1"/>
    </source>
</evidence>
<keyword evidence="3" id="KW-0934">Plastid</keyword>
<dbReference type="GO" id="GO:1990904">
    <property type="term" value="C:ribonucleoprotein complex"/>
    <property type="evidence" value="ECO:0007669"/>
    <property type="project" value="UniProtKB-KW"/>
</dbReference>
<dbReference type="GO" id="GO:0009507">
    <property type="term" value="C:chloroplast"/>
    <property type="evidence" value="ECO:0007669"/>
    <property type="project" value="UniProtKB-SubCell"/>
</dbReference>
<feature type="domain" description="CRM" evidence="11">
    <location>
        <begin position="151"/>
        <end position="248"/>
    </location>
</feature>
<evidence type="ECO:0000256" key="8">
    <source>
        <dbReference type="ARBA" id="ARBA00023187"/>
    </source>
</evidence>
<dbReference type="InterPro" id="IPR001890">
    <property type="entry name" value="RNA-binding_CRM"/>
</dbReference>
<accession>A0A2K3NCM2</accession>
<dbReference type="EMBL" id="ASHM01019312">
    <property type="protein sequence ID" value="PNY00769.1"/>
    <property type="molecule type" value="Genomic_DNA"/>
</dbReference>
<evidence type="ECO:0000313" key="12">
    <source>
        <dbReference type="EMBL" id="PNX99034.1"/>
    </source>
</evidence>
<dbReference type="PANTHER" id="PTHR31846:SF4">
    <property type="entry name" value="CRS1 _ YHBY (CRM) DOMAIN-CONTAINING PROTEIN"/>
    <property type="match status" value="1"/>
</dbReference>
<evidence type="ECO:0000256" key="5">
    <source>
        <dbReference type="ARBA" id="ARBA00022737"/>
    </source>
</evidence>
<comment type="subcellular location">
    <subcellularLocation>
        <location evidence="1">Plastid</location>
        <location evidence="1">Chloroplast</location>
    </subcellularLocation>
</comment>
<keyword evidence="4" id="KW-0507">mRNA processing</keyword>
<evidence type="ECO:0000256" key="10">
    <source>
        <dbReference type="PROSITE-ProRule" id="PRU00626"/>
    </source>
</evidence>
<evidence type="ECO:0000256" key="9">
    <source>
        <dbReference type="ARBA" id="ARBA00023274"/>
    </source>
</evidence>
<dbReference type="AlphaFoldDB" id="A0A2K3NCM2"/>
<dbReference type="Gene3D" id="3.30.110.60">
    <property type="entry name" value="YhbY-like"/>
    <property type="match status" value="1"/>
</dbReference>
<evidence type="ECO:0000256" key="3">
    <source>
        <dbReference type="ARBA" id="ARBA00022640"/>
    </source>
</evidence>
<dbReference type="STRING" id="57577.A0A2K3NCM2"/>
<dbReference type="GO" id="GO:0000373">
    <property type="term" value="P:Group II intron splicing"/>
    <property type="evidence" value="ECO:0007669"/>
    <property type="project" value="UniProtKB-ARBA"/>
</dbReference>
<dbReference type="SMART" id="SM01103">
    <property type="entry name" value="CRS1_YhbY"/>
    <property type="match status" value="1"/>
</dbReference>
<dbReference type="Pfam" id="PF01985">
    <property type="entry name" value="CRS1_YhbY"/>
    <property type="match status" value="1"/>
</dbReference>
<feature type="non-terminal residue" evidence="13">
    <location>
        <position position="333"/>
    </location>
</feature>
<keyword evidence="2" id="KW-0150">Chloroplast</keyword>
<evidence type="ECO:0000256" key="4">
    <source>
        <dbReference type="ARBA" id="ARBA00022664"/>
    </source>
</evidence>
<evidence type="ECO:0000256" key="7">
    <source>
        <dbReference type="ARBA" id="ARBA00022946"/>
    </source>
</evidence>
<dbReference type="GO" id="GO:0003729">
    <property type="term" value="F:mRNA binding"/>
    <property type="evidence" value="ECO:0007669"/>
    <property type="project" value="InterPro"/>
</dbReference>
<dbReference type="Proteomes" id="UP000236291">
    <property type="component" value="Unassembled WGS sequence"/>
</dbReference>
<dbReference type="FunFam" id="3.30.110.60:FF:000002">
    <property type="entry name" value="CRS2-associated factor 1, chloroplastic"/>
    <property type="match status" value="1"/>
</dbReference>
<evidence type="ECO:0000256" key="1">
    <source>
        <dbReference type="ARBA" id="ARBA00004229"/>
    </source>
</evidence>
<sequence>MKIRETIVQSTFIYDLMLLRRTGGLVTWRAGSVMMVYRGKNYQGPASPKELDVEEGDGFLVPDVSSGSLSTIKDSDATTFLANSESVRRNNKQRENLTEEEIEYNALLDGLGPRFVEWWGTGIPPVDADLLPRVVPGYKTPYRLLPVGMRSRLTSAELTDLRKIAKSLPSHFALGRNRNHQGLACAILKLWEKSLIAKIAVKPGIQNTNNKLMADELSKLTGGTLLLRNKFYIVIYRGKDFVPTTVAAVLAERQELTKQVQDVEETVRCKTVVATPSGQGEATAPAGSLAEFYEAQARWGRDVSTEERERMIEEATKAKNVKLVKQIEHKLSL</sequence>
<evidence type="ECO:0000256" key="2">
    <source>
        <dbReference type="ARBA" id="ARBA00022528"/>
    </source>
</evidence>
<dbReference type="InterPro" id="IPR045278">
    <property type="entry name" value="CRS1/CFM2/CFM3"/>
</dbReference>
<protein>
    <submittedName>
        <fullName evidence="13">Chloroplastic group IIA intron splicing facilitator CRS1 chloroplastic-like</fullName>
    </submittedName>
</protein>
<gene>
    <name evidence="12" type="ORF">L195_g022295</name>
    <name evidence="13" type="ORF">L195_g024055</name>
</gene>
<evidence type="ECO:0000256" key="6">
    <source>
        <dbReference type="ARBA" id="ARBA00022884"/>
    </source>
</evidence>
<dbReference type="PANTHER" id="PTHR31846">
    <property type="entry name" value="CRS1 / YHBY (CRM) DOMAIN-CONTAINING PROTEIN"/>
    <property type="match status" value="1"/>
</dbReference>
<dbReference type="GO" id="GO:0006397">
    <property type="term" value="P:mRNA processing"/>
    <property type="evidence" value="ECO:0007669"/>
    <property type="project" value="UniProtKB-KW"/>
</dbReference>
<organism evidence="13 14">
    <name type="scientific">Trifolium pratense</name>
    <name type="common">Red clover</name>
    <dbReference type="NCBI Taxonomy" id="57577"/>
    <lineage>
        <taxon>Eukaryota</taxon>
        <taxon>Viridiplantae</taxon>
        <taxon>Streptophyta</taxon>
        <taxon>Embryophyta</taxon>
        <taxon>Tracheophyta</taxon>
        <taxon>Spermatophyta</taxon>
        <taxon>Magnoliopsida</taxon>
        <taxon>eudicotyledons</taxon>
        <taxon>Gunneridae</taxon>
        <taxon>Pentapetalae</taxon>
        <taxon>rosids</taxon>
        <taxon>fabids</taxon>
        <taxon>Fabales</taxon>
        <taxon>Fabaceae</taxon>
        <taxon>Papilionoideae</taxon>
        <taxon>50 kb inversion clade</taxon>
        <taxon>NPAAA clade</taxon>
        <taxon>Hologalegina</taxon>
        <taxon>IRL clade</taxon>
        <taxon>Trifolieae</taxon>
        <taxon>Trifolium</taxon>
    </lineage>
</organism>
<dbReference type="EMBL" id="ASHM01017322">
    <property type="protein sequence ID" value="PNX99034.1"/>
    <property type="molecule type" value="Genomic_DNA"/>
</dbReference>
<keyword evidence="9" id="KW-0687">Ribonucleoprotein</keyword>
<dbReference type="InterPro" id="IPR035920">
    <property type="entry name" value="YhbY-like_sf"/>
</dbReference>
<dbReference type="SUPFAM" id="SSF75471">
    <property type="entry name" value="YhbY-like"/>
    <property type="match status" value="1"/>
</dbReference>